<dbReference type="InterPro" id="IPR050109">
    <property type="entry name" value="HTH-type_TetR-like_transc_reg"/>
</dbReference>
<feature type="DNA-binding region" description="H-T-H motif" evidence="2">
    <location>
        <begin position="42"/>
        <end position="61"/>
    </location>
</feature>
<dbReference type="InterPro" id="IPR009057">
    <property type="entry name" value="Homeodomain-like_sf"/>
</dbReference>
<keyword evidence="1 2" id="KW-0238">DNA-binding</keyword>
<organism evidence="4 5">
    <name type="scientific">Nocardia vinacea</name>
    <dbReference type="NCBI Taxonomy" id="96468"/>
    <lineage>
        <taxon>Bacteria</taxon>
        <taxon>Bacillati</taxon>
        <taxon>Actinomycetota</taxon>
        <taxon>Actinomycetes</taxon>
        <taxon>Mycobacteriales</taxon>
        <taxon>Nocardiaceae</taxon>
        <taxon>Nocardia</taxon>
    </lineage>
</organism>
<sequence length="220" mass="23827">MTRAATGIYRGTSAEQRREERRRRLMDAALEIIGTQGWATTTVRGVCEQAKVGPRFFYESFRDLDALAAAVHDEIIDTAIRSSLEALAAAPEGIPAKMRAAVTAIVTSVIDDPRRARIAFAEAHGSETLMRRRAAAMRTIADVVADQERALLDPPPGSDTLVRAVSLMITGGAAELVLAWLDGSIDLTRDELIDLCVEFVLTFADNLATMAARLPPRPAP</sequence>
<keyword evidence="5" id="KW-1185">Reference proteome</keyword>
<dbReference type="PANTHER" id="PTHR30055:SF226">
    <property type="entry name" value="HTH-TYPE TRANSCRIPTIONAL REGULATOR PKSA"/>
    <property type="match status" value="1"/>
</dbReference>
<dbReference type="RefSeq" id="WP_329409186.1">
    <property type="nucleotide sequence ID" value="NZ_CP109441.1"/>
</dbReference>
<dbReference type="SUPFAM" id="SSF46689">
    <property type="entry name" value="Homeodomain-like"/>
    <property type="match status" value="1"/>
</dbReference>
<dbReference type="Gene3D" id="1.10.357.10">
    <property type="entry name" value="Tetracycline Repressor, domain 2"/>
    <property type="match status" value="1"/>
</dbReference>
<evidence type="ECO:0000259" key="3">
    <source>
        <dbReference type="PROSITE" id="PS50977"/>
    </source>
</evidence>
<dbReference type="Proteomes" id="UP001432062">
    <property type="component" value="Chromosome"/>
</dbReference>
<evidence type="ECO:0000256" key="1">
    <source>
        <dbReference type="ARBA" id="ARBA00023125"/>
    </source>
</evidence>
<evidence type="ECO:0000313" key="5">
    <source>
        <dbReference type="Proteomes" id="UP001432062"/>
    </source>
</evidence>
<evidence type="ECO:0000313" key="4">
    <source>
        <dbReference type="EMBL" id="WUV45706.1"/>
    </source>
</evidence>
<proteinExistence type="predicted"/>
<accession>A0ABZ1YRQ0</accession>
<name>A0ABZ1YRQ0_9NOCA</name>
<dbReference type="PANTHER" id="PTHR30055">
    <property type="entry name" value="HTH-TYPE TRANSCRIPTIONAL REGULATOR RUTR"/>
    <property type="match status" value="1"/>
</dbReference>
<dbReference type="EMBL" id="CP109441">
    <property type="protein sequence ID" value="WUV45706.1"/>
    <property type="molecule type" value="Genomic_DNA"/>
</dbReference>
<reference evidence="4" key="1">
    <citation type="submission" date="2022-10" db="EMBL/GenBank/DDBJ databases">
        <title>The complete genomes of actinobacterial strains from the NBC collection.</title>
        <authorList>
            <person name="Joergensen T.S."/>
            <person name="Alvarez Arevalo M."/>
            <person name="Sterndorff E.B."/>
            <person name="Faurdal D."/>
            <person name="Vuksanovic O."/>
            <person name="Mourched A.-S."/>
            <person name="Charusanti P."/>
            <person name="Shaw S."/>
            <person name="Blin K."/>
            <person name="Weber T."/>
        </authorList>
    </citation>
    <scope>NUCLEOTIDE SEQUENCE</scope>
    <source>
        <strain evidence="4">NBC_01482</strain>
    </source>
</reference>
<protein>
    <submittedName>
        <fullName evidence="4">TetR/AcrR family transcriptional regulator</fullName>
    </submittedName>
</protein>
<gene>
    <name evidence="4" type="ORF">OG563_42565</name>
</gene>
<evidence type="ECO:0000256" key="2">
    <source>
        <dbReference type="PROSITE-ProRule" id="PRU00335"/>
    </source>
</evidence>
<dbReference type="InterPro" id="IPR001647">
    <property type="entry name" value="HTH_TetR"/>
</dbReference>
<dbReference type="PROSITE" id="PS50977">
    <property type="entry name" value="HTH_TETR_2"/>
    <property type="match status" value="1"/>
</dbReference>
<feature type="domain" description="HTH tetR-type" evidence="3">
    <location>
        <begin position="19"/>
        <end position="79"/>
    </location>
</feature>
<dbReference type="Pfam" id="PF00440">
    <property type="entry name" value="TetR_N"/>
    <property type="match status" value="1"/>
</dbReference>